<dbReference type="EMBL" id="JAESDN010000010">
    <property type="protein sequence ID" value="KAG7044973.1"/>
    <property type="molecule type" value="Genomic_DNA"/>
</dbReference>
<comment type="caution">
    <text evidence="1">The sequence shown here is derived from an EMBL/GenBank/DDBJ whole genome shotgun (WGS) entry which is preliminary data.</text>
</comment>
<keyword evidence="2" id="KW-1185">Reference proteome</keyword>
<evidence type="ECO:0000313" key="1">
    <source>
        <dbReference type="EMBL" id="KAG7044973.1"/>
    </source>
</evidence>
<protein>
    <submittedName>
        <fullName evidence="1">Uncharacterized protein</fullName>
    </submittedName>
</protein>
<name>A0A9P7R0G5_9PEZI</name>
<evidence type="ECO:0000313" key="2">
    <source>
        <dbReference type="Proteomes" id="UP000699042"/>
    </source>
</evidence>
<dbReference type="Proteomes" id="UP000699042">
    <property type="component" value="Unassembled WGS sequence"/>
</dbReference>
<proteinExistence type="predicted"/>
<dbReference type="AlphaFoldDB" id="A0A9P7R0G5"/>
<sequence length="48" mass="5637">RRATNFWLSVIRSLVRRSIELPPSRPLRWLNVGGSRTAFLRVHQAHLD</sequence>
<organism evidence="1 2">
    <name type="scientific">Colletotrichum scovillei</name>
    <dbReference type="NCBI Taxonomy" id="1209932"/>
    <lineage>
        <taxon>Eukaryota</taxon>
        <taxon>Fungi</taxon>
        <taxon>Dikarya</taxon>
        <taxon>Ascomycota</taxon>
        <taxon>Pezizomycotina</taxon>
        <taxon>Sordariomycetes</taxon>
        <taxon>Hypocreomycetidae</taxon>
        <taxon>Glomerellales</taxon>
        <taxon>Glomerellaceae</taxon>
        <taxon>Colletotrichum</taxon>
        <taxon>Colletotrichum acutatum species complex</taxon>
    </lineage>
</organism>
<reference evidence="1" key="1">
    <citation type="submission" date="2021-05" db="EMBL/GenBank/DDBJ databases">
        <title>Comparative genomics of three Colletotrichum scovillei strains and genetic complementation revealed genes involved fungal growth and virulence on chili pepper.</title>
        <authorList>
            <person name="Hsieh D.-K."/>
            <person name="Chuang S.-C."/>
            <person name="Chen C.-Y."/>
            <person name="Chao Y.-T."/>
            <person name="Lu M.-Y.J."/>
            <person name="Lee M.-H."/>
            <person name="Shih M.-C."/>
        </authorList>
    </citation>
    <scope>NUCLEOTIDE SEQUENCE</scope>
    <source>
        <strain evidence="1">Coll-153</strain>
    </source>
</reference>
<accession>A0A9P7R0G5</accession>
<gene>
    <name evidence="1" type="ORF">JMJ77_004431</name>
</gene>
<feature type="non-terminal residue" evidence="1">
    <location>
        <position position="1"/>
    </location>
</feature>